<sequence length="612" mass="66543">MRRDVRASPDVRRRQTPAVQGASLEKLTVLLGLGFLLTNLLVVAYWLPGAHHQHVDRLVHPRPAAAPRAAAAAPRAPDLSRARRAPLRRPPPHGSSPPRRFGAWLRRCAARARCSCVQHGVGAASVELWASLPHVAFFVLAADGCGAAGGWEGRVRRAGLRNVYWLCQDVLARGAQPMANDVLNPDARLLTALQALQTSNEFFDVQIVFRDAPSPLLHPHASAVVRSLLALAGATLLLLPNATCAAAWRSHLHALPPRVPYDEDPARCLPCAPPVPLLPYHLSPRPLVPTALPLLRTALPPSPSHRSPSSQIAAAVAIRAAVESEDRCDESGCADDAAADGEPFALQQEQAHTRLLVRLGHLRRVNAHHFSCWQGVRCLHRMYLLDLAEEREASEPLDGKLAWRPRSPRLYRVDDEFRIGPHSVRSLEQAWASRGRDVNFQTGGMNLDTLLALQPDAATRAAVLAEFLALPVGRDMMLWNIIADAHGLYAINQEAHGYAENGVRWEQHAFPYCSTVRECYEQALSAICGRQAPQSLLECVAALTADRCPDPARAFPCRDGCEAWYTNCSRPSASARRAEQLDGGEPARTPTAPHAPAVAAATHADAVLAGQE</sequence>
<keyword evidence="2" id="KW-0472">Membrane</keyword>
<evidence type="ECO:0000313" key="3">
    <source>
        <dbReference type="EMBL" id="KAL1529979.1"/>
    </source>
</evidence>
<keyword evidence="2" id="KW-0812">Transmembrane</keyword>
<evidence type="ECO:0000313" key="4">
    <source>
        <dbReference type="Proteomes" id="UP001515480"/>
    </source>
</evidence>
<gene>
    <name evidence="3" type="ORF">AB1Y20_000906</name>
</gene>
<keyword evidence="4" id="KW-1185">Reference proteome</keyword>
<feature type="region of interest" description="Disordered" evidence="1">
    <location>
        <begin position="66"/>
        <end position="99"/>
    </location>
</feature>
<comment type="caution">
    <text evidence="3">The sequence shown here is derived from an EMBL/GenBank/DDBJ whole genome shotgun (WGS) entry which is preliminary data.</text>
</comment>
<organism evidence="3 4">
    <name type="scientific">Prymnesium parvum</name>
    <name type="common">Toxic golden alga</name>
    <dbReference type="NCBI Taxonomy" id="97485"/>
    <lineage>
        <taxon>Eukaryota</taxon>
        <taxon>Haptista</taxon>
        <taxon>Haptophyta</taxon>
        <taxon>Prymnesiophyceae</taxon>
        <taxon>Prymnesiales</taxon>
        <taxon>Prymnesiaceae</taxon>
        <taxon>Prymnesium</taxon>
    </lineage>
</organism>
<keyword evidence="2" id="KW-1133">Transmembrane helix</keyword>
<dbReference type="Proteomes" id="UP001515480">
    <property type="component" value="Unassembled WGS sequence"/>
</dbReference>
<feature type="compositionally biased region" description="Basic residues" evidence="1">
    <location>
        <begin position="82"/>
        <end position="91"/>
    </location>
</feature>
<evidence type="ECO:0000256" key="2">
    <source>
        <dbReference type="SAM" id="Phobius"/>
    </source>
</evidence>
<feature type="compositionally biased region" description="Low complexity" evidence="1">
    <location>
        <begin position="66"/>
        <end position="79"/>
    </location>
</feature>
<feature type="transmembrane region" description="Helical" evidence="2">
    <location>
        <begin position="27"/>
        <end position="47"/>
    </location>
</feature>
<dbReference type="AlphaFoldDB" id="A0AB34K696"/>
<reference evidence="3 4" key="1">
    <citation type="journal article" date="2024" name="Science">
        <title>Giant polyketide synthase enzymes in the biosynthesis of giant marine polyether toxins.</title>
        <authorList>
            <person name="Fallon T.R."/>
            <person name="Shende V.V."/>
            <person name="Wierzbicki I.H."/>
            <person name="Pendleton A.L."/>
            <person name="Watervoot N.F."/>
            <person name="Auber R.P."/>
            <person name="Gonzalez D.J."/>
            <person name="Wisecaver J.H."/>
            <person name="Moore B.S."/>
        </authorList>
    </citation>
    <scope>NUCLEOTIDE SEQUENCE [LARGE SCALE GENOMIC DNA]</scope>
    <source>
        <strain evidence="3 4">12B1</strain>
    </source>
</reference>
<evidence type="ECO:0000256" key="1">
    <source>
        <dbReference type="SAM" id="MobiDB-lite"/>
    </source>
</evidence>
<protein>
    <submittedName>
        <fullName evidence="3">Uncharacterized protein</fullName>
    </submittedName>
</protein>
<proteinExistence type="predicted"/>
<feature type="region of interest" description="Disordered" evidence="1">
    <location>
        <begin position="576"/>
        <end position="600"/>
    </location>
</feature>
<feature type="compositionally biased region" description="Low complexity" evidence="1">
    <location>
        <begin position="586"/>
        <end position="600"/>
    </location>
</feature>
<accession>A0AB34K696</accession>
<dbReference type="EMBL" id="JBGBPQ010000001">
    <property type="protein sequence ID" value="KAL1529979.1"/>
    <property type="molecule type" value="Genomic_DNA"/>
</dbReference>
<name>A0AB34K696_PRYPA</name>